<proteinExistence type="predicted"/>
<name>A0A4D6MJD2_VIGUN</name>
<dbReference type="AlphaFoldDB" id="A0A4D6MJD2"/>
<sequence length="87" mass="10193">MLTTIHEPTRSWHNISRSKCRSIVQTTYQTTEGQQHFRLARPTRRQAKLFQTAWRYPLTTRRQRHSRVTVFSSSPGGAHCATRRPSV</sequence>
<gene>
    <name evidence="2" type="ORF">DEO72_LG7g2801</name>
</gene>
<accession>A0A4D6MJD2</accession>
<evidence type="ECO:0000313" key="2">
    <source>
        <dbReference type="EMBL" id="QCE01503.1"/>
    </source>
</evidence>
<protein>
    <submittedName>
        <fullName evidence="2">Uncharacterized protein</fullName>
    </submittedName>
</protein>
<dbReference type="EMBL" id="CP039351">
    <property type="protein sequence ID" value="QCE01503.1"/>
    <property type="molecule type" value="Genomic_DNA"/>
</dbReference>
<feature type="region of interest" description="Disordered" evidence="1">
    <location>
        <begin position="66"/>
        <end position="87"/>
    </location>
</feature>
<dbReference type="Proteomes" id="UP000501690">
    <property type="component" value="Linkage Group LG7"/>
</dbReference>
<keyword evidence="3" id="KW-1185">Reference proteome</keyword>
<evidence type="ECO:0000256" key="1">
    <source>
        <dbReference type="SAM" id="MobiDB-lite"/>
    </source>
</evidence>
<evidence type="ECO:0000313" key="3">
    <source>
        <dbReference type="Proteomes" id="UP000501690"/>
    </source>
</evidence>
<organism evidence="2 3">
    <name type="scientific">Vigna unguiculata</name>
    <name type="common">Cowpea</name>
    <dbReference type="NCBI Taxonomy" id="3917"/>
    <lineage>
        <taxon>Eukaryota</taxon>
        <taxon>Viridiplantae</taxon>
        <taxon>Streptophyta</taxon>
        <taxon>Embryophyta</taxon>
        <taxon>Tracheophyta</taxon>
        <taxon>Spermatophyta</taxon>
        <taxon>Magnoliopsida</taxon>
        <taxon>eudicotyledons</taxon>
        <taxon>Gunneridae</taxon>
        <taxon>Pentapetalae</taxon>
        <taxon>rosids</taxon>
        <taxon>fabids</taxon>
        <taxon>Fabales</taxon>
        <taxon>Fabaceae</taxon>
        <taxon>Papilionoideae</taxon>
        <taxon>50 kb inversion clade</taxon>
        <taxon>NPAAA clade</taxon>
        <taxon>indigoferoid/millettioid clade</taxon>
        <taxon>Phaseoleae</taxon>
        <taxon>Vigna</taxon>
    </lineage>
</organism>
<reference evidence="2 3" key="1">
    <citation type="submission" date="2019-04" db="EMBL/GenBank/DDBJ databases">
        <title>An improved genome assembly and genetic linkage map for asparagus bean, Vigna unguiculata ssp. sesquipedialis.</title>
        <authorList>
            <person name="Xia Q."/>
            <person name="Zhang R."/>
            <person name="Dong Y."/>
        </authorList>
    </citation>
    <scope>NUCLEOTIDE SEQUENCE [LARGE SCALE GENOMIC DNA]</scope>
    <source>
        <tissue evidence="2">Leaf</tissue>
    </source>
</reference>